<feature type="transmembrane region" description="Helical" evidence="7">
    <location>
        <begin position="53"/>
        <end position="73"/>
    </location>
</feature>
<evidence type="ECO:0000256" key="3">
    <source>
        <dbReference type="ARBA" id="ARBA00022519"/>
    </source>
</evidence>
<keyword evidence="6 7" id="KW-0472">Membrane</keyword>
<dbReference type="Proteomes" id="UP001229244">
    <property type="component" value="Unassembled WGS sequence"/>
</dbReference>
<feature type="transmembrane region" description="Helical" evidence="7">
    <location>
        <begin position="6"/>
        <end position="33"/>
    </location>
</feature>
<dbReference type="AlphaFoldDB" id="A0AAE3VM83"/>
<dbReference type="PANTHER" id="PTHR33362:SF2">
    <property type="entry name" value="TRAP TRANSPORTER LARGE PERMEASE PROTEIN"/>
    <property type="match status" value="1"/>
</dbReference>
<dbReference type="RefSeq" id="WP_306884301.1">
    <property type="nucleotide sequence ID" value="NZ_JAUSUL010000001.1"/>
</dbReference>
<evidence type="ECO:0000256" key="5">
    <source>
        <dbReference type="ARBA" id="ARBA00022989"/>
    </source>
</evidence>
<dbReference type="GO" id="GO:0022857">
    <property type="term" value="F:transmembrane transporter activity"/>
    <property type="evidence" value="ECO:0007669"/>
    <property type="project" value="UniProtKB-UniRule"/>
</dbReference>
<evidence type="ECO:0000313" key="10">
    <source>
        <dbReference type="Proteomes" id="UP001229244"/>
    </source>
</evidence>
<feature type="transmembrane region" description="Helical" evidence="7">
    <location>
        <begin position="271"/>
        <end position="292"/>
    </location>
</feature>
<dbReference type="PIRSF" id="PIRSF006066">
    <property type="entry name" value="HI0050"/>
    <property type="match status" value="1"/>
</dbReference>
<evidence type="ECO:0000256" key="2">
    <source>
        <dbReference type="ARBA" id="ARBA00022475"/>
    </source>
</evidence>
<gene>
    <name evidence="9" type="ORF">J2S73_000960</name>
</gene>
<feature type="transmembrane region" description="Helical" evidence="7">
    <location>
        <begin position="242"/>
        <end position="264"/>
    </location>
</feature>
<dbReference type="EMBL" id="JAUSUL010000001">
    <property type="protein sequence ID" value="MDQ0314523.1"/>
    <property type="molecule type" value="Genomic_DNA"/>
</dbReference>
<dbReference type="PANTHER" id="PTHR33362">
    <property type="entry name" value="SIALIC ACID TRAP TRANSPORTER PERMEASE PROTEIN SIAT-RELATED"/>
    <property type="match status" value="1"/>
</dbReference>
<keyword evidence="2" id="KW-1003">Cell membrane</keyword>
<dbReference type="InterPro" id="IPR004681">
    <property type="entry name" value="TRAP_DctM"/>
</dbReference>
<comment type="subunit">
    <text evidence="7">The complex comprises the extracytoplasmic solute receptor protein and the two transmembrane proteins.</text>
</comment>
<feature type="transmembrane region" description="Helical" evidence="7">
    <location>
        <begin position="167"/>
        <end position="192"/>
    </location>
</feature>
<name>A0AAE3VM83_9HYPH</name>
<comment type="subcellular location">
    <subcellularLocation>
        <location evidence="1 7">Cell inner membrane</location>
        <topology evidence="1 7">Multi-pass membrane protein</topology>
    </subcellularLocation>
</comment>
<comment type="caution">
    <text evidence="9">The sequence shown here is derived from an EMBL/GenBank/DDBJ whole genome shotgun (WGS) entry which is preliminary data.</text>
</comment>
<keyword evidence="4 7" id="KW-0812">Transmembrane</keyword>
<keyword evidence="5 7" id="KW-1133">Transmembrane helix</keyword>
<accession>A0AAE3VM83</accession>
<evidence type="ECO:0000313" key="9">
    <source>
        <dbReference type="EMBL" id="MDQ0314523.1"/>
    </source>
</evidence>
<comment type="similarity">
    <text evidence="7">Belongs to the TRAP transporter large permease family.</text>
</comment>
<dbReference type="InterPro" id="IPR010656">
    <property type="entry name" value="DctM"/>
</dbReference>
<keyword evidence="10" id="KW-1185">Reference proteome</keyword>
<feature type="transmembrane region" description="Helical" evidence="7">
    <location>
        <begin position="136"/>
        <end position="161"/>
    </location>
</feature>
<protein>
    <recommendedName>
        <fullName evidence="7">TRAP transporter large permease protein</fullName>
    </recommendedName>
</protein>
<evidence type="ECO:0000256" key="6">
    <source>
        <dbReference type="ARBA" id="ARBA00023136"/>
    </source>
</evidence>
<evidence type="ECO:0000256" key="7">
    <source>
        <dbReference type="RuleBase" id="RU369079"/>
    </source>
</evidence>
<feature type="transmembrane region" description="Helical" evidence="7">
    <location>
        <begin position="213"/>
        <end position="236"/>
    </location>
</feature>
<feature type="transmembrane region" description="Helical" evidence="7">
    <location>
        <begin position="396"/>
        <end position="420"/>
    </location>
</feature>
<feature type="transmembrane region" description="Helical" evidence="7">
    <location>
        <begin position="93"/>
        <end position="115"/>
    </location>
</feature>
<feature type="transmembrane region" description="Helical" evidence="7">
    <location>
        <begin position="304"/>
        <end position="326"/>
    </location>
</feature>
<reference evidence="9" key="1">
    <citation type="submission" date="2023-07" db="EMBL/GenBank/DDBJ databases">
        <title>Genomic Encyclopedia of Type Strains, Phase IV (KMG-IV): sequencing the most valuable type-strain genomes for metagenomic binning, comparative biology and taxonomic classification.</title>
        <authorList>
            <person name="Goeker M."/>
        </authorList>
    </citation>
    <scope>NUCLEOTIDE SEQUENCE</scope>
    <source>
        <strain evidence="9">DSM 21202</strain>
    </source>
</reference>
<dbReference type="GO" id="GO:0005886">
    <property type="term" value="C:plasma membrane"/>
    <property type="evidence" value="ECO:0007669"/>
    <property type="project" value="UniProtKB-SubCell"/>
</dbReference>
<organism evidence="9 10">
    <name type="scientific">Amorphus orientalis</name>
    <dbReference type="NCBI Taxonomy" id="649198"/>
    <lineage>
        <taxon>Bacteria</taxon>
        <taxon>Pseudomonadati</taxon>
        <taxon>Pseudomonadota</taxon>
        <taxon>Alphaproteobacteria</taxon>
        <taxon>Hyphomicrobiales</taxon>
        <taxon>Amorphaceae</taxon>
        <taxon>Amorphus</taxon>
    </lineage>
</organism>
<evidence type="ECO:0000256" key="4">
    <source>
        <dbReference type="ARBA" id="ARBA00022692"/>
    </source>
</evidence>
<dbReference type="Pfam" id="PF06808">
    <property type="entry name" value="DctM"/>
    <property type="match status" value="1"/>
</dbReference>
<evidence type="ECO:0000259" key="8">
    <source>
        <dbReference type="Pfam" id="PF06808"/>
    </source>
</evidence>
<comment type="function">
    <text evidence="7">Part of the tripartite ATP-independent periplasmic (TRAP) transport system.</text>
</comment>
<proteinExistence type="inferred from homology"/>
<feature type="domain" description="TRAP C4-dicarboxylate transport system permease DctM subunit" evidence="8">
    <location>
        <begin position="7"/>
        <end position="416"/>
    </location>
</feature>
<evidence type="ECO:0000256" key="1">
    <source>
        <dbReference type="ARBA" id="ARBA00004429"/>
    </source>
</evidence>
<feature type="transmembrane region" description="Helical" evidence="7">
    <location>
        <begin position="358"/>
        <end position="384"/>
    </location>
</feature>
<keyword evidence="3 7" id="KW-0997">Cell inner membrane</keyword>
<dbReference type="NCBIfam" id="TIGR00786">
    <property type="entry name" value="dctM"/>
    <property type="match status" value="1"/>
</dbReference>
<keyword evidence="7" id="KW-0813">Transport</keyword>
<sequence length="428" mass="44432">MSTILIGVFVGALLLGVPIAFVMGIASLAVLLIDGSFPLVVVPQRMFNGLDSFPLMAVPFFILAADLMTAGRITQALLSFSRALVGHIRGGMGHVNVLVSVFFAGISGSALADAAGPSAIAMRMMNKAGYPMSYSAALSAATATIGPIIPPSIIMVIYGISESRVSIAQMFLAGILPGCLMGLALALANLVISRRNNYGGGQAFAGFRTIAKTALKAIPAILVPLIILGGILGGVFTPTEAAAVAVVYSLLVGFAQRTLTIGILPQILLRSALLSSAVLMIVSTASIFAWLLTVSQLPQDFGAAIAALKFGELGTLLLLALLILVFGLFIDTIPAVIVLTPILAPIAFNAGVDPLHFAMVLILNLTVGMVTPPVGPVLFVISTVGRIRIEVLTRAILPLLAVQLFVLLLIILFPQITLAIPRLFGYGG</sequence>
<feature type="transmembrane region" description="Helical" evidence="7">
    <location>
        <begin position="333"/>
        <end position="352"/>
    </location>
</feature>